<feature type="coiled-coil region" evidence="1">
    <location>
        <begin position="213"/>
        <end position="273"/>
    </location>
</feature>
<dbReference type="STRING" id="2880.D8LEG2"/>
<dbReference type="OMA" id="HEHQMEM"/>
<feature type="compositionally biased region" description="Polar residues" evidence="2">
    <location>
        <begin position="1"/>
        <end position="15"/>
    </location>
</feature>
<dbReference type="InParanoid" id="D8LEG2"/>
<accession>D8LEG2</accession>
<feature type="region of interest" description="Disordered" evidence="2">
    <location>
        <begin position="1"/>
        <end position="20"/>
    </location>
</feature>
<feature type="coiled-coil region" evidence="1">
    <location>
        <begin position="101"/>
        <end position="128"/>
    </location>
</feature>
<evidence type="ECO:0000313" key="3">
    <source>
        <dbReference type="EMBL" id="CBN80205.1"/>
    </source>
</evidence>
<proteinExistence type="predicted"/>
<dbReference type="OrthoDB" id="10437397at2759"/>
<organism evidence="3 4">
    <name type="scientific">Ectocarpus siliculosus</name>
    <name type="common">Brown alga</name>
    <name type="synonym">Conferva siliculosa</name>
    <dbReference type="NCBI Taxonomy" id="2880"/>
    <lineage>
        <taxon>Eukaryota</taxon>
        <taxon>Sar</taxon>
        <taxon>Stramenopiles</taxon>
        <taxon>Ochrophyta</taxon>
        <taxon>PX clade</taxon>
        <taxon>Phaeophyceae</taxon>
        <taxon>Ectocarpales</taxon>
        <taxon>Ectocarpaceae</taxon>
        <taxon>Ectocarpus</taxon>
    </lineage>
</organism>
<protein>
    <submittedName>
        <fullName evidence="3">Uncharacterized protein</fullName>
    </submittedName>
</protein>
<dbReference type="AlphaFoldDB" id="D8LEG2"/>
<evidence type="ECO:0000256" key="1">
    <source>
        <dbReference type="SAM" id="Coils"/>
    </source>
</evidence>
<evidence type="ECO:0000313" key="4">
    <source>
        <dbReference type="Proteomes" id="UP000002630"/>
    </source>
</evidence>
<name>D8LEG2_ECTSI</name>
<dbReference type="EMBL" id="FN649736">
    <property type="protein sequence ID" value="CBN80205.1"/>
    <property type="molecule type" value="Genomic_DNA"/>
</dbReference>
<dbReference type="Proteomes" id="UP000002630">
    <property type="component" value="Linkage Group LG11"/>
</dbReference>
<sequence length="550" mass="59979">MITTQTRNEPYSSTAAELGTMETKELLREERGDRGPSLPVQVLTLKARLDGLLRAGHDGVDSGHHLTVTEALTSVTREHAALRECLGDVERELLTARRKVEQDAASRLQAAQQKRARAEARRVRHFEQLGEARKTAVVAKTEAEALRARVADGATELRHARDMLETARSAASAAQDRADQCQKEATVAELCERKRELEVDAATRAAEARERAAEEQLKRLPEHQQQLLQAEKDRVVRWEERLAAEAASLQRREEAHKIDMEACRAQVRRMEAETRARVEEDASRERSTLTNARSAFERERGELLRRVAAAESAGQAAIAEMEKGVVDEAEGLAEQRKALVLARVRLHEHQMEMVLQMSEIRKALEVMKRVDSIEDAPARRLALELGTLACDRGQSAARRAENSGDFLAADGGDVGTLARRERAVYGSSDGRGIQITAASCEGRGGQGVEVRDRSHQLFLTPCEETGRGATDVMRMGAGAYADEAGAREALDKVRSMIASGGKGWEVASGSGSGGGGADEGGGSWEGLSVHGWAQRLQAAAIATGAYRLHN</sequence>
<keyword evidence="1" id="KW-0175">Coiled coil</keyword>
<keyword evidence="4" id="KW-1185">Reference proteome</keyword>
<evidence type="ECO:0000256" key="2">
    <source>
        <dbReference type="SAM" id="MobiDB-lite"/>
    </source>
</evidence>
<dbReference type="EMBL" id="FN647946">
    <property type="protein sequence ID" value="CBN80205.1"/>
    <property type="molecule type" value="Genomic_DNA"/>
</dbReference>
<reference evidence="3 4" key="1">
    <citation type="journal article" date="2010" name="Nature">
        <title>The Ectocarpus genome and the independent evolution of multicellularity in brown algae.</title>
        <authorList>
            <person name="Cock J.M."/>
            <person name="Sterck L."/>
            <person name="Rouze P."/>
            <person name="Scornet D."/>
            <person name="Allen A.E."/>
            <person name="Amoutzias G."/>
            <person name="Anthouard V."/>
            <person name="Artiguenave F."/>
            <person name="Aury J.M."/>
            <person name="Badger J.H."/>
            <person name="Beszteri B."/>
            <person name="Billiau K."/>
            <person name="Bonnet E."/>
            <person name="Bothwell J.H."/>
            <person name="Bowler C."/>
            <person name="Boyen C."/>
            <person name="Brownlee C."/>
            <person name="Carrano C.J."/>
            <person name="Charrier B."/>
            <person name="Cho G.Y."/>
            <person name="Coelho S.M."/>
            <person name="Collen J."/>
            <person name="Corre E."/>
            <person name="Da Silva C."/>
            <person name="Delage L."/>
            <person name="Delaroque N."/>
            <person name="Dittami S.M."/>
            <person name="Doulbeau S."/>
            <person name="Elias M."/>
            <person name="Farnham G."/>
            <person name="Gachon C.M."/>
            <person name="Gschloessl B."/>
            <person name="Heesch S."/>
            <person name="Jabbari K."/>
            <person name="Jubin C."/>
            <person name="Kawai H."/>
            <person name="Kimura K."/>
            <person name="Kloareg B."/>
            <person name="Kupper F.C."/>
            <person name="Lang D."/>
            <person name="Le Bail A."/>
            <person name="Leblanc C."/>
            <person name="Lerouge P."/>
            <person name="Lohr M."/>
            <person name="Lopez P.J."/>
            <person name="Martens C."/>
            <person name="Maumus F."/>
            <person name="Michel G."/>
            <person name="Miranda-Saavedra D."/>
            <person name="Morales J."/>
            <person name="Moreau H."/>
            <person name="Motomura T."/>
            <person name="Nagasato C."/>
            <person name="Napoli C.A."/>
            <person name="Nelson D.R."/>
            <person name="Nyvall-Collen P."/>
            <person name="Peters A.F."/>
            <person name="Pommier C."/>
            <person name="Potin P."/>
            <person name="Poulain J."/>
            <person name="Quesneville H."/>
            <person name="Read B."/>
            <person name="Rensing S.A."/>
            <person name="Ritter A."/>
            <person name="Rousvoal S."/>
            <person name="Samanta M."/>
            <person name="Samson G."/>
            <person name="Schroeder D.C."/>
            <person name="Segurens B."/>
            <person name="Strittmatter M."/>
            <person name="Tonon T."/>
            <person name="Tregear J.W."/>
            <person name="Valentin K."/>
            <person name="von Dassow P."/>
            <person name="Yamagishi T."/>
            <person name="Van de Peer Y."/>
            <person name="Wincker P."/>
        </authorList>
    </citation>
    <scope>NUCLEOTIDE SEQUENCE [LARGE SCALE GENOMIC DNA]</scope>
    <source>
        <strain evidence="4">Ec32 / CCAP1310/4</strain>
    </source>
</reference>
<gene>
    <name evidence="3" type="ORF">Esi_0131_0010</name>
</gene>